<comment type="caution">
    <text evidence="2">The sequence shown here is derived from an EMBL/GenBank/DDBJ whole genome shotgun (WGS) entry which is preliminary data.</text>
</comment>
<organism evidence="2 3">
    <name type="scientific">Candidatus Woesebacteria bacterium RIFCSPHIGHO2_12_FULL_41_24</name>
    <dbReference type="NCBI Taxonomy" id="1802510"/>
    <lineage>
        <taxon>Bacteria</taxon>
        <taxon>Candidatus Woeseibacteriota</taxon>
    </lineage>
</organism>
<evidence type="ECO:0000313" key="2">
    <source>
        <dbReference type="EMBL" id="OGM54135.1"/>
    </source>
</evidence>
<reference evidence="2 3" key="1">
    <citation type="journal article" date="2016" name="Nat. Commun.">
        <title>Thousands of microbial genomes shed light on interconnected biogeochemical processes in an aquifer system.</title>
        <authorList>
            <person name="Anantharaman K."/>
            <person name="Brown C.T."/>
            <person name="Hug L.A."/>
            <person name="Sharon I."/>
            <person name="Castelle C.J."/>
            <person name="Probst A.J."/>
            <person name="Thomas B.C."/>
            <person name="Singh A."/>
            <person name="Wilkins M.J."/>
            <person name="Karaoz U."/>
            <person name="Brodie E.L."/>
            <person name="Williams K.H."/>
            <person name="Hubbard S.S."/>
            <person name="Banfield J.F."/>
        </authorList>
    </citation>
    <scope>NUCLEOTIDE SEQUENCE [LARGE SCALE GENOMIC DNA]</scope>
</reference>
<protein>
    <submittedName>
        <fullName evidence="2">Uncharacterized protein</fullName>
    </submittedName>
</protein>
<name>A0A1F8ASG4_9BACT</name>
<dbReference type="AlphaFoldDB" id="A0A1F8ASG4"/>
<evidence type="ECO:0000256" key="1">
    <source>
        <dbReference type="SAM" id="Coils"/>
    </source>
</evidence>
<dbReference type="Proteomes" id="UP000178603">
    <property type="component" value="Unassembled WGS sequence"/>
</dbReference>
<gene>
    <name evidence="2" type="ORF">A3E44_00425</name>
</gene>
<dbReference type="EMBL" id="MGGW01000017">
    <property type="protein sequence ID" value="OGM54135.1"/>
    <property type="molecule type" value="Genomic_DNA"/>
</dbReference>
<keyword evidence="1" id="KW-0175">Coiled coil</keyword>
<proteinExistence type="predicted"/>
<evidence type="ECO:0000313" key="3">
    <source>
        <dbReference type="Proteomes" id="UP000178603"/>
    </source>
</evidence>
<accession>A0A1F8ASG4</accession>
<feature type="coiled-coil region" evidence="1">
    <location>
        <begin position="7"/>
        <end position="69"/>
    </location>
</feature>
<sequence length="145" mass="17054">MECTPERQKLHENINKLKEEEARYIRAYGEAEIDFEQFKEMKRGVNKRIKALEDDLIRLNEQVKDINIDNVELKEFCQEVKEVLGSLNYPTKSLLIQDLIDKIVLKGKTNEVEVMGHLPINHLNIGYELISRDCWVAKRWKVDAV</sequence>